<dbReference type="EMBL" id="AP024238">
    <property type="protein sequence ID" value="BCO29881.1"/>
    <property type="molecule type" value="Genomic_DNA"/>
</dbReference>
<proteinExistence type="predicted"/>
<evidence type="ECO:0008006" key="4">
    <source>
        <dbReference type="Google" id="ProtNLM"/>
    </source>
</evidence>
<feature type="signal peptide" evidence="1">
    <location>
        <begin position="1"/>
        <end position="24"/>
    </location>
</feature>
<evidence type="ECO:0000313" key="2">
    <source>
        <dbReference type="EMBL" id="BCO29881.1"/>
    </source>
</evidence>
<dbReference type="RefSeq" id="WP_223906288.1">
    <property type="nucleotide sequence ID" value="NZ_AP024238.1"/>
</dbReference>
<gene>
    <name evidence="2" type="ORF">MIZ03_4805</name>
</gene>
<feature type="chain" id="PRO_5045195802" description="DUF2845 domain-containing protein" evidence="1">
    <location>
        <begin position="25"/>
        <end position="116"/>
    </location>
</feature>
<accession>A0ABN6DGQ5</accession>
<organism evidence="2 3">
    <name type="scientific">Rhodoferax lithotrophicus</name>
    <dbReference type="NCBI Taxonomy" id="2798804"/>
    <lineage>
        <taxon>Bacteria</taxon>
        <taxon>Pseudomonadati</taxon>
        <taxon>Pseudomonadota</taxon>
        <taxon>Betaproteobacteria</taxon>
        <taxon>Burkholderiales</taxon>
        <taxon>Comamonadaceae</taxon>
        <taxon>Rhodoferax</taxon>
    </lineage>
</organism>
<dbReference type="InterPro" id="IPR021268">
    <property type="entry name" value="DUF2845"/>
</dbReference>
<keyword evidence="3" id="KW-1185">Reference proteome</keyword>
<evidence type="ECO:0000313" key="3">
    <source>
        <dbReference type="Proteomes" id="UP000824366"/>
    </source>
</evidence>
<dbReference type="Proteomes" id="UP000824366">
    <property type="component" value="Chromosome"/>
</dbReference>
<keyword evidence="1" id="KW-0732">Signal</keyword>
<name>A0ABN6DGQ5_9BURK</name>
<reference evidence="2 3" key="1">
    <citation type="journal article" date="2021" name="Microbiol. Spectr.">
        <title>A Single Bacterium Capable of Oxidation and Reduction of Iron at Circumneutral pH.</title>
        <authorList>
            <person name="Kato S."/>
            <person name="Ohkuma M."/>
        </authorList>
    </citation>
    <scope>NUCLEOTIDE SEQUENCE [LARGE SCALE GENOMIC DNA]</scope>
    <source>
        <strain evidence="2 3">MIZ03</strain>
    </source>
</reference>
<protein>
    <recommendedName>
        <fullName evidence="4">DUF2845 domain-containing protein</fullName>
    </recommendedName>
</protein>
<evidence type="ECO:0000256" key="1">
    <source>
        <dbReference type="SAM" id="SignalP"/>
    </source>
</evidence>
<dbReference type="Pfam" id="PF11006">
    <property type="entry name" value="DUF2845"/>
    <property type="match status" value="1"/>
</dbReference>
<sequence length="116" mass="12686">MKIQLHTPLLALALFAFHTGPASAEVLQCKNHFINVGDLRASVMEKCGEPVAKDSFCKPTEPQTVPGNTTNTPVVVVTPCENVDEWTYNPGYGQFMTTVQFKAGKISAIKYGDRVK</sequence>